<protein>
    <recommendedName>
        <fullName evidence="3">EAL domain-containing protein</fullName>
    </recommendedName>
</protein>
<dbReference type="EMBL" id="AUNB01000029">
    <property type="protein sequence ID" value="KEO59364.1"/>
    <property type="molecule type" value="Genomic_DNA"/>
</dbReference>
<reference evidence="1 2" key="1">
    <citation type="journal article" date="2015" name="Antonie Van Leeuwenhoek">
        <title>Thioclava indica sp. nov., isolated from surface seawater of the Indian Ocean.</title>
        <authorList>
            <person name="Liu Y."/>
            <person name="Lai Q."/>
            <person name="Du J."/>
            <person name="Xu H."/>
            <person name="Jiang L."/>
            <person name="Shao Z."/>
        </authorList>
    </citation>
    <scope>NUCLEOTIDE SEQUENCE [LARGE SCALE GENOMIC DNA]</scope>
    <source>
        <strain evidence="1 2">DT23-4</strain>
    </source>
</reference>
<evidence type="ECO:0000313" key="1">
    <source>
        <dbReference type="EMBL" id="KEO59364.1"/>
    </source>
</evidence>
<evidence type="ECO:0008006" key="3">
    <source>
        <dbReference type="Google" id="ProtNLM"/>
    </source>
</evidence>
<keyword evidence="2" id="KW-1185">Reference proteome</keyword>
<organism evidence="1 2">
    <name type="scientific">Thioclava indica</name>
    <dbReference type="NCBI Taxonomy" id="1353528"/>
    <lineage>
        <taxon>Bacteria</taxon>
        <taxon>Pseudomonadati</taxon>
        <taxon>Pseudomonadota</taxon>
        <taxon>Alphaproteobacteria</taxon>
        <taxon>Rhodobacterales</taxon>
        <taxon>Paracoccaceae</taxon>
        <taxon>Thioclava</taxon>
    </lineage>
</organism>
<comment type="caution">
    <text evidence="1">The sequence shown here is derived from an EMBL/GenBank/DDBJ whole genome shotgun (WGS) entry which is preliminary data.</text>
</comment>
<dbReference type="AlphaFoldDB" id="A0A074JSB0"/>
<accession>A0A074JSB0</accession>
<evidence type="ECO:0000313" key="2">
    <source>
        <dbReference type="Proteomes" id="UP000027471"/>
    </source>
</evidence>
<dbReference type="eggNOG" id="ENOG5033GRP">
    <property type="taxonomic scope" value="Bacteria"/>
</dbReference>
<dbReference type="Proteomes" id="UP000027471">
    <property type="component" value="Unassembled WGS sequence"/>
</dbReference>
<name>A0A074JSB0_9RHOB</name>
<proteinExistence type="predicted"/>
<gene>
    <name evidence="1" type="ORF">DT23_04595</name>
</gene>
<sequence>MLLVEPARELPMALHGIEGLNLTVVQWDSITTDLLGSIAPEIILAPLLSARFDILDLARLLKSLGYRGALRAYSAPLPNAKVIRSEVKVEFPDLDFTIFEVPPGPEREH</sequence>